<keyword evidence="1" id="KW-0732">Signal</keyword>
<keyword evidence="3" id="KW-1185">Reference proteome</keyword>
<dbReference type="Proteomes" id="UP000008225">
    <property type="component" value="Chromosome 4"/>
</dbReference>
<dbReference type="GeneTree" id="ENSGT00940000159970"/>
<reference evidence="2" key="2">
    <citation type="submission" date="2025-08" db="UniProtKB">
        <authorList>
            <consortium name="Ensembl"/>
        </authorList>
    </citation>
    <scope>IDENTIFICATION</scope>
</reference>
<feature type="signal peptide" evidence="1">
    <location>
        <begin position="1"/>
        <end position="27"/>
    </location>
</feature>
<feature type="chain" id="PRO_5035164393" evidence="1">
    <location>
        <begin position="28"/>
        <end position="133"/>
    </location>
</feature>
<evidence type="ECO:0000313" key="2">
    <source>
        <dbReference type="Ensembl" id="ENSCJAP00000008595.5"/>
    </source>
</evidence>
<reference evidence="2" key="1">
    <citation type="submission" date="2009-03" db="EMBL/GenBank/DDBJ databases">
        <authorList>
            <person name="Warren W."/>
            <person name="Ye L."/>
            <person name="Minx P."/>
            <person name="Worley K."/>
            <person name="Gibbs R."/>
            <person name="Wilson R.K."/>
        </authorList>
    </citation>
    <scope>NUCLEOTIDE SEQUENCE [LARGE SCALE GENOMIC DNA]</scope>
</reference>
<dbReference type="Ensembl" id="ENSCJAT00000009091.5">
    <property type="protein sequence ID" value="ENSCJAP00000008595.5"/>
    <property type="gene ID" value="ENSCJAG00000004703.5"/>
</dbReference>
<dbReference type="Bgee" id="ENSCJAG00000004703">
    <property type="expression patterns" value="Expressed in ovary and 5 other cell types or tissues"/>
</dbReference>
<evidence type="ECO:0000313" key="3">
    <source>
        <dbReference type="Proteomes" id="UP000008225"/>
    </source>
</evidence>
<organism evidence="2 3">
    <name type="scientific">Callithrix jacchus</name>
    <name type="common">White-tufted-ear marmoset</name>
    <name type="synonym">Simia Jacchus</name>
    <dbReference type="NCBI Taxonomy" id="9483"/>
    <lineage>
        <taxon>Eukaryota</taxon>
        <taxon>Metazoa</taxon>
        <taxon>Chordata</taxon>
        <taxon>Craniata</taxon>
        <taxon>Vertebrata</taxon>
        <taxon>Euteleostomi</taxon>
        <taxon>Mammalia</taxon>
        <taxon>Eutheria</taxon>
        <taxon>Euarchontoglires</taxon>
        <taxon>Primates</taxon>
        <taxon>Haplorrhini</taxon>
        <taxon>Platyrrhini</taxon>
        <taxon>Cebidae</taxon>
        <taxon>Callitrichinae</taxon>
        <taxon>Callithrix</taxon>
        <taxon>Callithrix</taxon>
    </lineage>
</organism>
<accession>F7IPP0</accession>
<name>F7IPP0_CALJA</name>
<proteinExistence type="predicted"/>
<sequence>MALSSAWRSVLPLWLLWGAACSHAASGDDHAFPFDIEGSSAVGRQDPPELSEPRVALGRLPPAAEKCDAGFFHTLSGECVPCDCNGNSNECLDGSGFCVPTDGADPDFSAPALWLILSSQGARKPGFQREHSL</sequence>
<dbReference type="HOGENOM" id="CLU_2095989_0_0_1"/>
<protein>
    <submittedName>
        <fullName evidence="2">Laminin subunit alpha 4</fullName>
    </submittedName>
</protein>
<reference evidence="2" key="3">
    <citation type="submission" date="2025-09" db="UniProtKB">
        <authorList>
            <consortium name="Ensembl"/>
        </authorList>
    </citation>
    <scope>IDENTIFICATION</scope>
</reference>
<evidence type="ECO:0000256" key="1">
    <source>
        <dbReference type="SAM" id="SignalP"/>
    </source>
</evidence>
<dbReference type="AlphaFoldDB" id="F7IPP0"/>
<gene>
    <name evidence="2" type="primary">LAMA4</name>
</gene>